<evidence type="ECO:0000313" key="3">
    <source>
        <dbReference type="EMBL" id="MFC3616043.1"/>
    </source>
</evidence>
<dbReference type="InterPro" id="IPR028087">
    <property type="entry name" value="Tad_N"/>
</dbReference>
<evidence type="ECO:0000313" key="4">
    <source>
        <dbReference type="Proteomes" id="UP001595629"/>
    </source>
</evidence>
<gene>
    <name evidence="3" type="ORF">ACFORG_20015</name>
</gene>
<dbReference type="EMBL" id="JBHRXI010000029">
    <property type="protein sequence ID" value="MFC3616043.1"/>
    <property type="molecule type" value="Genomic_DNA"/>
</dbReference>
<proteinExistence type="predicted"/>
<keyword evidence="1" id="KW-0472">Membrane</keyword>
<keyword evidence="4" id="KW-1185">Reference proteome</keyword>
<dbReference type="Gene3D" id="3.40.50.410">
    <property type="entry name" value="von Willebrand factor, type A domain"/>
    <property type="match status" value="1"/>
</dbReference>
<accession>A0ABV7TPA0</accession>
<sequence>MSRPSLVRLGSKSGACRRARSRLSRFAGGEDGTLTVLALFFLLIMMGIAGIGIDLMRYERNRASLQYTLDRAVLAAADLDQSAEPEEVVRDYLDQAGLLQYLTGITVEEGLGFRKVDASAESAFPTQFMHMSGIDTLSAPAKSVAEESIGVVEISLILDVSGSMAWNNRLYNLKIAAKDFVDVMLANTEPGALSISIIPYATQVNAGESLLSLYPNVTQEHNYSHCVNFNDDQFSKSTIDRYDIFERTGHFDPWSWNRYGITIPVCPTRNGTEILPLTDDRNVLHAHIDAMTAQGNTSIDIGTKWGVGLLDPSTRSVVSDLIGQGKVHPKFEGRPTDYNTDVLKIAVIMSDGQNTDQYMLNPSLRDTMSDVWFNAEANTYSVRHSEGAYYWPDWDIWRAHPYGEGDGEIGEPERVRYTDLFDRVSIRYFANYLYSYTNSSWGRESSSYSKKETSAKDQRSKHVCDAAKDNGVIVYGVAFEAPRAGYRLLKKCASSDSHMYDVDGLEISDAFSSIASSIRKLRLTQ</sequence>
<dbReference type="InterPro" id="IPR036465">
    <property type="entry name" value="vWFA_dom_sf"/>
</dbReference>
<keyword evidence="1" id="KW-0812">Transmembrane</keyword>
<dbReference type="Proteomes" id="UP001595629">
    <property type="component" value="Unassembled WGS sequence"/>
</dbReference>
<feature type="transmembrane region" description="Helical" evidence="1">
    <location>
        <begin position="34"/>
        <end position="56"/>
    </location>
</feature>
<protein>
    <submittedName>
        <fullName evidence="3">Pilus assembly protein TadG-related protein</fullName>
    </submittedName>
</protein>
<evidence type="ECO:0000256" key="1">
    <source>
        <dbReference type="SAM" id="Phobius"/>
    </source>
</evidence>
<dbReference type="RefSeq" id="WP_386737343.1">
    <property type="nucleotide sequence ID" value="NZ_JBHRXI010000029.1"/>
</dbReference>
<reference evidence="4" key="1">
    <citation type="journal article" date="2019" name="Int. J. Syst. Evol. Microbiol.">
        <title>The Global Catalogue of Microorganisms (GCM) 10K type strain sequencing project: providing services to taxonomists for standard genome sequencing and annotation.</title>
        <authorList>
            <consortium name="The Broad Institute Genomics Platform"/>
            <consortium name="The Broad Institute Genome Sequencing Center for Infectious Disease"/>
            <person name="Wu L."/>
            <person name="Ma J."/>
        </authorList>
    </citation>
    <scope>NUCLEOTIDE SEQUENCE [LARGE SCALE GENOMIC DNA]</scope>
    <source>
        <strain evidence="4">KCTC 42911</strain>
    </source>
</reference>
<organism evidence="3 4">
    <name type="scientific">Lutimaribacter marinistellae</name>
    <dbReference type="NCBI Taxonomy" id="1820329"/>
    <lineage>
        <taxon>Bacteria</taxon>
        <taxon>Pseudomonadati</taxon>
        <taxon>Pseudomonadota</taxon>
        <taxon>Alphaproteobacteria</taxon>
        <taxon>Rhodobacterales</taxon>
        <taxon>Roseobacteraceae</taxon>
        <taxon>Lutimaribacter</taxon>
    </lineage>
</organism>
<evidence type="ECO:0000259" key="2">
    <source>
        <dbReference type="Pfam" id="PF13400"/>
    </source>
</evidence>
<dbReference type="Pfam" id="PF13400">
    <property type="entry name" value="Tad"/>
    <property type="match status" value="1"/>
</dbReference>
<name>A0ABV7TPA0_9RHOB</name>
<keyword evidence="1" id="KW-1133">Transmembrane helix</keyword>
<dbReference type="SUPFAM" id="SSF53300">
    <property type="entry name" value="vWA-like"/>
    <property type="match status" value="1"/>
</dbReference>
<feature type="domain" description="Putative Flp pilus-assembly TadG-like N-terminal" evidence="2">
    <location>
        <begin position="32"/>
        <end position="77"/>
    </location>
</feature>
<comment type="caution">
    <text evidence="3">The sequence shown here is derived from an EMBL/GenBank/DDBJ whole genome shotgun (WGS) entry which is preliminary data.</text>
</comment>